<protein>
    <submittedName>
        <fullName evidence="2">Uncharacterized protein</fullName>
    </submittedName>
</protein>
<evidence type="ECO:0000313" key="7">
    <source>
        <dbReference type="EMBL" id="KAF4149313.1"/>
    </source>
</evidence>
<evidence type="ECO:0000313" key="2">
    <source>
        <dbReference type="EMBL" id="KAF4035527.1"/>
    </source>
</evidence>
<dbReference type="Proteomes" id="UP000704712">
    <property type="component" value="Unassembled WGS sequence"/>
</dbReference>
<evidence type="ECO:0000313" key="4">
    <source>
        <dbReference type="EMBL" id="KAF4137074.1"/>
    </source>
</evidence>
<feature type="compositionally biased region" description="Basic and acidic residues" evidence="1">
    <location>
        <begin position="16"/>
        <end position="52"/>
    </location>
</feature>
<dbReference type="EMBL" id="JAACNO010000182">
    <property type="protein sequence ID" value="KAF4149313.1"/>
    <property type="molecule type" value="Genomic_DNA"/>
</dbReference>
<dbReference type="EMBL" id="JAACNO010002201">
    <property type="protein sequence ID" value="KAF4135172.1"/>
    <property type="molecule type" value="Genomic_DNA"/>
</dbReference>
<feature type="compositionally biased region" description="Basic and acidic residues" evidence="1">
    <location>
        <begin position="101"/>
        <end position="116"/>
    </location>
</feature>
<evidence type="ECO:0000313" key="3">
    <source>
        <dbReference type="EMBL" id="KAF4135172.1"/>
    </source>
</evidence>
<reference evidence="2" key="1">
    <citation type="submission" date="2020-04" db="EMBL/GenBank/DDBJ databases">
        <title>Hybrid Assembly of Korean Phytophthora infestans isolates.</title>
        <authorList>
            <person name="Prokchorchik M."/>
            <person name="Lee Y."/>
            <person name="Seo J."/>
            <person name="Cho J.-H."/>
            <person name="Park Y.-E."/>
            <person name="Jang D.-C."/>
            <person name="Im J.-S."/>
            <person name="Choi J.-G."/>
            <person name="Park H.-J."/>
            <person name="Lee G.-B."/>
            <person name="Lee Y.-G."/>
            <person name="Hong S.-Y."/>
            <person name="Cho K."/>
            <person name="Sohn K.H."/>
        </authorList>
    </citation>
    <scope>NUCLEOTIDE SEQUENCE</scope>
    <source>
        <strain evidence="2">KR_1_A1</strain>
        <strain evidence="3">KR_2_A2</strain>
    </source>
</reference>
<evidence type="ECO:0000313" key="6">
    <source>
        <dbReference type="EMBL" id="KAF4143398.1"/>
    </source>
</evidence>
<evidence type="ECO:0000313" key="8">
    <source>
        <dbReference type="Proteomes" id="UP000602510"/>
    </source>
</evidence>
<proteinExistence type="predicted"/>
<sequence length="251" mass="28572">MGEGATSVDNLPVKGRASEAEEQKTDTEEGPEPKQPEDGDEGRRQDGADGRRRYGRKRPRPSETECATDNRREGHSSSTRARASGSALAEDGTGSDETGVDDQRGDTGVDATRIETRVPSGVRRRTTEELQEMEQELRRVADEEDEEPRIYTLATRRRRGPDSLAPKNQRLARIQPNETVVERRRRRYRSRTGRYVMEFKVERVLWHDGRVRTEQWPTDDVEERIGDEPGDRQEAGEDRARTAEPDERTAA</sequence>
<dbReference type="EMBL" id="JAACNO010001866">
    <property type="protein sequence ID" value="KAF4137074.1"/>
    <property type="molecule type" value="Genomic_DNA"/>
</dbReference>
<feature type="region of interest" description="Disordered" evidence="1">
    <location>
        <begin position="212"/>
        <end position="251"/>
    </location>
</feature>
<feature type="compositionally biased region" description="Low complexity" evidence="1">
    <location>
        <begin position="76"/>
        <end position="89"/>
    </location>
</feature>
<keyword evidence="8" id="KW-1185">Reference proteome</keyword>
<name>A0A833WB33_PHYIN</name>
<feature type="compositionally biased region" description="Basic and acidic residues" evidence="1">
    <location>
        <begin position="60"/>
        <end position="75"/>
    </location>
</feature>
<accession>A0A833WB33</accession>
<feature type="compositionally biased region" description="Basic and acidic residues" evidence="1">
    <location>
        <begin position="223"/>
        <end position="251"/>
    </location>
</feature>
<feature type="region of interest" description="Disordered" evidence="1">
    <location>
        <begin position="1"/>
        <end position="146"/>
    </location>
</feature>
<dbReference type="EMBL" id="JAACNO010001020">
    <property type="protein sequence ID" value="KAF4143395.1"/>
    <property type="molecule type" value="Genomic_DNA"/>
</dbReference>
<dbReference type="EMBL" id="JAACNO010001020">
    <property type="protein sequence ID" value="KAF4143398.1"/>
    <property type="molecule type" value="Genomic_DNA"/>
</dbReference>
<dbReference type="Proteomes" id="UP000602510">
    <property type="component" value="Unassembled WGS sequence"/>
</dbReference>
<dbReference type="EMBL" id="WSZM01000308">
    <property type="protein sequence ID" value="KAF4035527.1"/>
    <property type="molecule type" value="Genomic_DNA"/>
</dbReference>
<evidence type="ECO:0000256" key="1">
    <source>
        <dbReference type="SAM" id="MobiDB-lite"/>
    </source>
</evidence>
<evidence type="ECO:0000313" key="5">
    <source>
        <dbReference type="EMBL" id="KAF4143395.1"/>
    </source>
</evidence>
<dbReference type="AlphaFoldDB" id="A0A833WB33"/>
<comment type="caution">
    <text evidence="2">The sequence shown here is derived from an EMBL/GenBank/DDBJ whole genome shotgun (WGS) entry which is preliminary data.</text>
</comment>
<gene>
    <name evidence="2" type="ORF">GN244_ATG12429</name>
    <name evidence="7" type="ORF">GN958_ATG01450</name>
    <name evidence="5" type="ORF">GN958_ATG07412</name>
    <name evidence="6" type="ORF">GN958_ATG07415</name>
    <name evidence="4" type="ORF">GN958_ATG13720</name>
    <name evidence="3" type="ORF">GN958_ATG15666</name>
</gene>
<organism evidence="2 8">
    <name type="scientific">Phytophthora infestans</name>
    <name type="common">Potato late blight agent</name>
    <name type="synonym">Botrytis infestans</name>
    <dbReference type="NCBI Taxonomy" id="4787"/>
    <lineage>
        <taxon>Eukaryota</taxon>
        <taxon>Sar</taxon>
        <taxon>Stramenopiles</taxon>
        <taxon>Oomycota</taxon>
        <taxon>Peronosporomycetes</taxon>
        <taxon>Peronosporales</taxon>
        <taxon>Peronosporaceae</taxon>
        <taxon>Phytophthora</taxon>
    </lineage>
</organism>